<dbReference type="Proteomes" id="UP000240042">
    <property type="component" value="Unassembled WGS sequence"/>
</dbReference>
<keyword evidence="1" id="KW-0812">Transmembrane</keyword>
<organism evidence="2 3">
    <name type="scientific">Brevinema andersonii</name>
    <dbReference type="NCBI Taxonomy" id="34097"/>
    <lineage>
        <taxon>Bacteria</taxon>
        <taxon>Pseudomonadati</taxon>
        <taxon>Spirochaetota</taxon>
        <taxon>Spirochaetia</taxon>
        <taxon>Brevinematales</taxon>
        <taxon>Brevinemataceae</taxon>
        <taxon>Brevinema</taxon>
    </lineage>
</organism>
<dbReference type="EMBL" id="FOKY01000019">
    <property type="protein sequence ID" value="SFB90845.1"/>
    <property type="molecule type" value="Genomic_DNA"/>
</dbReference>
<feature type="transmembrane region" description="Helical" evidence="1">
    <location>
        <begin position="96"/>
        <end position="115"/>
    </location>
</feature>
<feature type="transmembrane region" description="Helical" evidence="1">
    <location>
        <begin position="47"/>
        <end position="65"/>
    </location>
</feature>
<reference evidence="3" key="1">
    <citation type="submission" date="2016-10" db="EMBL/GenBank/DDBJ databases">
        <authorList>
            <person name="Varghese N."/>
            <person name="Submissions S."/>
        </authorList>
    </citation>
    <scope>NUCLEOTIDE SEQUENCE [LARGE SCALE GENOMIC DNA]</scope>
    <source>
        <strain evidence="3">ATCC 43811</strain>
    </source>
</reference>
<gene>
    <name evidence="2" type="ORF">SAMN02745150_01272</name>
</gene>
<evidence type="ECO:0000313" key="3">
    <source>
        <dbReference type="Proteomes" id="UP000240042"/>
    </source>
</evidence>
<keyword evidence="1" id="KW-0472">Membrane</keyword>
<dbReference type="AlphaFoldDB" id="A0A1I1EUJ6"/>
<keyword evidence="3" id="KW-1185">Reference proteome</keyword>
<proteinExistence type="predicted"/>
<evidence type="ECO:0000313" key="2">
    <source>
        <dbReference type="EMBL" id="SFB90845.1"/>
    </source>
</evidence>
<dbReference type="STRING" id="34097.SAMN02745150_01272"/>
<sequence>MWNRTPYPFYGLSPVTFKKSPGCPQERLFPLLMQPLYYAANTSYRLTPLWATTIILPFALTYEFLYGDKRKLIIYFPWFADVISLFLFSLSLDFRYFWIGVWMLPISLFLIITELRKN</sequence>
<evidence type="ECO:0000256" key="1">
    <source>
        <dbReference type="SAM" id="Phobius"/>
    </source>
</evidence>
<protein>
    <submittedName>
        <fullName evidence="2">Uncharacterized protein</fullName>
    </submittedName>
</protein>
<feature type="transmembrane region" description="Helical" evidence="1">
    <location>
        <begin position="72"/>
        <end position="90"/>
    </location>
</feature>
<accession>A0A1I1EUJ6</accession>
<name>A0A1I1EUJ6_BREAD</name>
<keyword evidence="1" id="KW-1133">Transmembrane helix</keyword>